<reference evidence="1 2" key="1">
    <citation type="submission" date="2019-07" db="EMBL/GenBank/DDBJ databases">
        <title>Genomics analysis of Aphanomyces spp. identifies a new class of oomycete effector associated with host adaptation.</title>
        <authorList>
            <person name="Gaulin E."/>
        </authorList>
    </citation>
    <scope>NUCLEOTIDE SEQUENCE [LARGE SCALE GENOMIC DNA]</scope>
    <source>
        <strain evidence="1 2">ATCC 201684</strain>
    </source>
</reference>
<keyword evidence="2" id="KW-1185">Reference proteome</keyword>
<dbReference type="InterPro" id="IPR052727">
    <property type="entry name" value="Rab4/Rab5_effector"/>
</dbReference>
<dbReference type="PANTHER" id="PTHR13510">
    <property type="entry name" value="FYVE-FINGER-CONTAINING RAB5 EFFECTOR PROTEIN RABENOSYN-5-RELATED"/>
    <property type="match status" value="1"/>
</dbReference>
<dbReference type="EMBL" id="VJMJ01000048">
    <property type="protein sequence ID" value="KAF0740586.1"/>
    <property type="molecule type" value="Genomic_DNA"/>
</dbReference>
<evidence type="ECO:0008006" key="3">
    <source>
        <dbReference type="Google" id="ProtNLM"/>
    </source>
</evidence>
<sequence>MRRDPHSRFSLGPLHPSQKTRVRRLGETLLNQALVECETSLHRLEQHWKFVRNYHGLKIYKAKSKHAPSEIMATSVFPASVADIMQCLYADNTLDMRMHSALLMPKERLDCEVLYPLDVQDETHPFRFNGLKWGAMQWPNKGGKSRDMCYFESTGMAIATDEFGREHDYGYCFMESFELPQCPQLDAFSIVRAKVSIRHIFRELPLGGSVVMTHATVDPKGPIVPWVGAHATIPPQVLATANMTECAQALRLSAKLRLQFAGALVPITRNPSWRKLSFLLNQRHSCALCLREESTLERHRVVEVDGIGVKTSWKHFCQKCLAASVAQYGPSLDVSQSSLCMSGYESSNSSPATTPGAAFDFEDVDEVHHPGLAFSKSDLSRRDQIFLSETESSFDSSSPSPREHDDCCHLHRTNSSVAMQLIRLTKKMDNVWGMVCQNKTQADFIKSSPSTQRTCACRACVLSLRLIHVMLLHVIFDAAK</sequence>
<dbReference type="SUPFAM" id="SSF55961">
    <property type="entry name" value="Bet v1-like"/>
    <property type="match status" value="1"/>
</dbReference>
<accession>A0A6G0XJS4</accession>
<evidence type="ECO:0000313" key="1">
    <source>
        <dbReference type="EMBL" id="KAF0740586.1"/>
    </source>
</evidence>
<dbReference type="Proteomes" id="UP000481153">
    <property type="component" value="Unassembled WGS sequence"/>
</dbReference>
<dbReference type="VEuPathDB" id="FungiDB:AeMF1_010246"/>
<evidence type="ECO:0000313" key="2">
    <source>
        <dbReference type="Proteomes" id="UP000481153"/>
    </source>
</evidence>
<dbReference type="PANTHER" id="PTHR13510:SF44">
    <property type="entry name" value="RABENOSYN-5"/>
    <property type="match status" value="1"/>
</dbReference>
<name>A0A6G0XJS4_9STRA</name>
<dbReference type="InterPro" id="IPR023393">
    <property type="entry name" value="START-like_dom_sf"/>
</dbReference>
<gene>
    <name evidence="1" type="ORF">Ae201684_003963</name>
</gene>
<dbReference type="Gene3D" id="3.30.530.20">
    <property type="match status" value="1"/>
</dbReference>
<dbReference type="AlphaFoldDB" id="A0A6G0XJS4"/>
<comment type="caution">
    <text evidence="1">The sequence shown here is derived from an EMBL/GenBank/DDBJ whole genome shotgun (WGS) entry which is preliminary data.</text>
</comment>
<protein>
    <recommendedName>
        <fullName evidence="3">START domain-containing protein</fullName>
    </recommendedName>
</protein>
<organism evidence="1 2">
    <name type="scientific">Aphanomyces euteiches</name>
    <dbReference type="NCBI Taxonomy" id="100861"/>
    <lineage>
        <taxon>Eukaryota</taxon>
        <taxon>Sar</taxon>
        <taxon>Stramenopiles</taxon>
        <taxon>Oomycota</taxon>
        <taxon>Saprolegniomycetes</taxon>
        <taxon>Saprolegniales</taxon>
        <taxon>Verrucalvaceae</taxon>
        <taxon>Aphanomyces</taxon>
    </lineage>
</organism>
<proteinExistence type="predicted"/>